<accession>A0A0F9P397</accession>
<proteinExistence type="predicted"/>
<comment type="caution">
    <text evidence="1">The sequence shown here is derived from an EMBL/GenBank/DDBJ whole genome shotgun (WGS) entry which is preliminary data.</text>
</comment>
<dbReference type="EMBL" id="LAZR01007030">
    <property type="protein sequence ID" value="KKM87932.1"/>
    <property type="molecule type" value="Genomic_DNA"/>
</dbReference>
<evidence type="ECO:0008006" key="2">
    <source>
        <dbReference type="Google" id="ProtNLM"/>
    </source>
</evidence>
<name>A0A0F9P397_9ZZZZ</name>
<protein>
    <recommendedName>
        <fullName evidence="2">HK97 gp10 family phage protein</fullName>
    </recommendedName>
</protein>
<dbReference type="AlphaFoldDB" id="A0A0F9P397"/>
<reference evidence="1" key="1">
    <citation type="journal article" date="2015" name="Nature">
        <title>Complex archaea that bridge the gap between prokaryotes and eukaryotes.</title>
        <authorList>
            <person name="Spang A."/>
            <person name="Saw J.H."/>
            <person name="Jorgensen S.L."/>
            <person name="Zaremba-Niedzwiedzka K."/>
            <person name="Martijn J."/>
            <person name="Lind A.E."/>
            <person name="van Eijk R."/>
            <person name="Schleper C."/>
            <person name="Guy L."/>
            <person name="Ettema T.J."/>
        </authorList>
    </citation>
    <scope>NUCLEOTIDE SEQUENCE</scope>
</reference>
<organism evidence="1">
    <name type="scientific">marine sediment metagenome</name>
    <dbReference type="NCBI Taxonomy" id="412755"/>
    <lineage>
        <taxon>unclassified sequences</taxon>
        <taxon>metagenomes</taxon>
        <taxon>ecological metagenomes</taxon>
    </lineage>
</organism>
<evidence type="ECO:0000313" key="1">
    <source>
        <dbReference type="EMBL" id="KKM87932.1"/>
    </source>
</evidence>
<sequence>MSLSVRITTRSGRSIRQTLNKFAKSVQKAGEREILREAQEIFSASQSVVPFKTGALQGTGHVQGPVRKSSTSSVFVIYGGQGVDYALVRHETEARAYTTPGTRHKYLTNPFTGFKSFKQGMSKRVESGIRKRIGSRGISVR</sequence>
<gene>
    <name evidence="1" type="ORF">LCGC14_1263910</name>
</gene>